<protein>
    <recommendedName>
        <fullName evidence="7">Recombination protein RecR</fullName>
    </recommendedName>
</protein>
<dbReference type="STRING" id="1121455.SAMN02745728_00701"/>
<dbReference type="Pfam" id="PF02132">
    <property type="entry name" value="RecR_ZnF"/>
    <property type="match status" value="1"/>
</dbReference>
<evidence type="ECO:0000313" key="10">
    <source>
        <dbReference type="Proteomes" id="UP000186469"/>
    </source>
</evidence>
<keyword evidence="1 7" id="KW-0479">Metal-binding</keyword>
<dbReference type="PROSITE" id="PS01300">
    <property type="entry name" value="RECR"/>
    <property type="match status" value="1"/>
</dbReference>
<dbReference type="PROSITE" id="PS50880">
    <property type="entry name" value="TOPRIM"/>
    <property type="match status" value="1"/>
</dbReference>
<accession>A0A1M7SAW1</accession>
<gene>
    <name evidence="7" type="primary">recR</name>
    <name evidence="9" type="ORF">SAMN02745728_00701</name>
</gene>
<keyword evidence="3 7" id="KW-0863">Zinc-finger</keyword>
<evidence type="ECO:0000256" key="1">
    <source>
        <dbReference type="ARBA" id="ARBA00022723"/>
    </source>
</evidence>
<dbReference type="HAMAP" id="MF_00017">
    <property type="entry name" value="RecR"/>
    <property type="match status" value="1"/>
</dbReference>
<keyword evidence="2 7" id="KW-0227">DNA damage</keyword>
<evidence type="ECO:0000256" key="6">
    <source>
        <dbReference type="ARBA" id="ARBA00023204"/>
    </source>
</evidence>
<keyword evidence="10" id="KW-1185">Reference proteome</keyword>
<evidence type="ECO:0000256" key="7">
    <source>
        <dbReference type="HAMAP-Rule" id="MF_00017"/>
    </source>
</evidence>
<evidence type="ECO:0000313" key="9">
    <source>
        <dbReference type="EMBL" id="SHN55650.1"/>
    </source>
</evidence>
<dbReference type="InterPro" id="IPR023627">
    <property type="entry name" value="Rcmb_RecR"/>
</dbReference>
<dbReference type="GO" id="GO:0006310">
    <property type="term" value="P:DNA recombination"/>
    <property type="evidence" value="ECO:0007669"/>
    <property type="project" value="UniProtKB-UniRule"/>
</dbReference>
<dbReference type="RefSeq" id="WP_072696392.1">
    <property type="nucleotide sequence ID" value="NZ_FRDI01000003.1"/>
</dbReference>
<evidence type="ECO:0000259" key="8">
    <source>
        <dbReference type="PROSITE" id="PS50880"/>
    </source>
</evidence>
<dbReference type="SUPFAM" id="SSF111304">
    <property type="entry name" value="Recombination protein RecR"/>
    <property type="match status" value="1"/>
</dbReference>
<dbReference type="NCBIfam" id="TIGR00615">
    <property type="entry name" value="recR"/>
    <property type="match status" value="1"/>
</dbReference>
<keyword evidence="6 7" id="KW-0234">DNA repair</keyword>
<dbReference type="Gene3D" id="3.40.1360.10">
    <property type="match status" value="1"/>
</dbReference>
<comment type="similarity">
    <text evidence="7">Belongs to the RecR family.</text>
</comment>
<dbReference type="GO" id="GO:0006281">
    <property type="term" value="P:DNA repair"/>
    <property type="evidence" value="ECO:0007669"/>
    <property type="project" value="UniProtKB-UniRule"/>
</dbReference>
<dbReference type="EMBL" id="FRDI01000003">
    <property type="protein sequence ID" value="SHN55650.1"/>
    <property type="molecule type" value="Genomic_DNA"/>
</dbReference>
<evidence type="ECO:0000256" key="5">
    <source>
        <dbReference type="ARBA" id="ARBA00023172"/>
    </source>
</evidence>
<dbReference type="GO" id="GO:0008270">
    <property type="term" value="F:zinc ion binding"/>
    <property type="evidence" value="ECO:0007669"/>
    <property type="project" value="UniProtKB-KW"/>
</dbReference>
<sequence length="203" mass="22932">MQQLPEPLRELTEQLSKLPGVGPKSALRIAMTFLKWSEPQTRRLGLSIHDLRDKLFLCKNCAALSDTNPCAICSDEHRNSELLCIVAEWDSMLALEQGAFYRGLYLVLGGLLAPLENVHPDNLELELLKKRLASTETPIKEVILALGATLEAEHTASYLRNLIQKMFPHIKVTRLAQGIPLGSEVRFMDQETLRQSLNYRQEL</sequence>
<proteinExistence type="inferred from homology"/>
<dbReference type="Gene3D" id="1.10.8.420">
    <property type="entry name" value="RecR Domain 1"/>
    <property type="match status" value="1"/>
</dbReference>
<dbReference type="Proteomes" id="UP000186469">
    <property type="component" value="Unassembled WGS sequence"/>
</dbReference>
<reference evidence="9 10" key="1">
    <citation type="submission" date="2016-12" db="EMBL/GenBank/DDBJ databases">
        <authorList>
            <person name="Song W.-J."/>
            <person name="Kurnit D.M."/>
        </authorList>
    </citation>
    <scope>NUCLEOTIDE SEQUENCE [LARGE SCALE GENOMIC DNA]</scope>
    <source>
        <strain evidence="9 10">DSM 11393</strain>
    </source>
</reference>
<feature type="domain" description="Toprim" evidence="8">
    <location>
        <begin position="81"/>
        <end position="180"/>
    </location>
</feature>
<evidence type="ECO:0000256" key="4">
    <source>
        <dbReference type="ARBA" id="ARBA00022833"/>
    </source>
</evidence>
<dbReference type="AlphaFoldDB" id="A0A1M7SAW1"/>
<dbReference type="GO" id="GO:0003677">
    <property type="term" value="F:DNA binding"/>
    <property type="evidence" value="ECO:0007669"/>
    <property type="project" value="UniProtKB-UniRule"/>
</dbReference>
<evidence type="ECO:0000256" key="3">
    <source>
        <dbReference type="ARBA" id="ARBA00022771"/>
    </source>
</evidence>
<keyword evidence="4 7" id="KW-0862">Zinc</keyword>
<organism evidence="9 10">
    <name type="scientific">Desulfovibrio litoralis DSM 11393</name>
    <dbReference type="NCBI Taxonomy" id="1121455"/>
    <lineage>
        <taxon>Bacteria</taxon>
        <taxon>Pseudomonadati</taxon>
        <taxon>Thermodesulfobacteriota</taxon>
        <taxon>Desulfovibrionia</taxon>
        <taxon>Desulfovibrionales</taxon>
        <taxon>Desulfovibrionaceae</taxon>
        <taxon>Desulfovibrio</taxon>
    </lineage>
</organism>
<name>A0A1M7SAW1_9BACT</name>
<keyword evidence="5 7" id="KW-0233">DNA recombination</keyword>
<feature type="zinc finger region" description="C4-type" evidence="7">
    <location>
        <begin position="58"/>
        <end position="73"/>
    </location>
</feature>
<dbReference type="InterPro" id="IPR006171">
    <property type="entry name" value="TOPRIM_dom"/>
</dbReference>
<evidence type="ECO:0000256" key="2">
    <source>
        <dbReference type="ARBA" id="ARBA00022763"/>
    </source>
</evidence>
<dbReference type="PANTHER" id="PTHR30446:SF0">
    <property type="entry name" value="RECOMBINATION PROTEIN RECR"/>
    <property type="match status" value="1"/>
</dbReference>
<dbReference type="Pfam" id="PF21176">
    <property type="entry name" value="RecR_HhH"/>
    <property type="match status" value="1"/>
</dbReference>
<dbReference type="PANTHER" id="PTHR30446">
    <property type="entry name" value="RECOMBINATION PROTEIN RECR"/>
    <property type="match status" value="1"/>
</dbReference>
<dbReference type="Pfam" id="PF21175">
    <property type="entry name" value="RecR_C"/>
    <property type="match status" value="1"/>
</dbReference>
<dbReference type="Pfam" id="PF13662">
    <property type="entry name" value="Toprim_4"/>
    <property type="match status" value="1"/>
</dbReference>
<dbReference type="OrthoDB" id="9802672at2"/>
<dbReference type="InterPro" id="IPR000093">
    <property type="entry name" value="DNA_Rcmb_RecR"/>
</dbReference>
<comment type="function">
    <text evidence="7">May play a role in DNA repair. It seems to be involved in an RecBC-independent recombinational process of DNA repair. It may act with RecF and RecO.</text>
</comment>
<dbReference type="InterPro" id="IPR015967">
    <property type="entry name" value="Rcmb_RecR_Znf"/>
</dbReference>